<protein>
    <submittedName>
        <fullName evidence="1">Dodecin domain-containing protein</fullName>
    </submittedName>
</protein>
<dbReference type="AlphaFoldDB" id="A0A932FX00"/>
<comment type="caution">
    <text evidence="1">The sequence shown here is derived from an EMBL/GenBank/DDBJ whole genome shotgun (WGS) entry which is preliminary data.</text>
</comment>
<dbReference type="PANTHER" id="PTHR39324:SF1">
    <property type="entry name" value="CALCIUM DODECIN"/>
    <property type="match status" value="1"/>
</dbReference>
<dbReference type="Pfam" id="PF07311">
    <property type="entry name" value="Dodecin"/>
    <property type="match status" value="1"/>
</dbReference>
<dbReference type="Gene3D" id="3.30.1660.10">
    <property type="entry name" value="Flavin-binding protein dodecin"/>
    <property type="match status" value="1"/>
</dbReference>
<dbReference type="InterPro" id="IPR009923">
    <property type="entry name" value="Dodecin"/>
</dbReference>
<gene>
    <name evidence="1" type="ORF">HYY20_09145</name>
</gene>
<evidence type="ECO:0000313" key="1">
    <source>
        <dbReference type="EMBL" id="MBI2877033.1"/>
    </source>
</evidence>
<name>A0A932FX00_UNCTE</name>
<dbReference type="PANTHER" id="PTHR39324">
    <property type="entry name" value="CALCIUM DODECIN"/>
    <property type="match status" value="1"/>
</dbReference>
<dbReference type="InterPro" id="IPR036694">
    <property type="entry name" value="Dodecin-like_sf"/>
</dbReference>
<reference evidence="1" key="1">
    <citation type="submission" date="2020-07" db="EMBL/GenBank/DDBJ databases">
        <title>Huge and variable diversity of episymbiotic CPR bacteria and DPANN archaea in groundwater ecosystems.</title>
        <authorList>
            <person name="He C.Y."/>
            <person name="Keren R."/>
            <person name="Whittaker M."/>
            <person name="Farag I.F."/>
            <person name="Doudna J."/>
            <person name="Cate J.H.D."/>
            <person name="Banfield J.F."/>
        </authorList>
    </citation>
    <scope>NUCLEOTIDE SEQUENCE</scope>
    <source>
        <strain evidence="1">NC_groundwater_672_Ag_B-0.1um_62_36</strain>
    </source>
</reference>
<proteinExistence type="predicted"/>
<organism evidence="1 2">
    <name type="scientific">Tectimicrobiota bacterium</name>
    <dbReference type="NCBI Taxonomy" id="2528274"/>
    <lineage>
        <taxon>Bacteria</taxon>
        <taxon>Pseudomonadati</taxon>
        <taxon>Nitrospinota/Tectimicrobiota group</taxon>
        <taxon>Candidatus Tectimicrobiota</taxon>
    </lineage>
</organism>
<sequence>MAVARVTRVTASSRESFQDAVTKGLERANKTLRGVSGLEIISQKAKIESGKISEYRVTMDITFILEE</sequence>
<dbReference type="Proteomes" id="UP000769766">
    <property type="component" value="Unassembled WGS sequence"/>
</dbReference>
<evidence type="ECO:0000313" key="2">
    <source>
        <dbReference type="Proteomes" id="UP000769766"/>
    </source>
</evidence>
<dbReference type="EMBL" id="JACPRF010000275">
    <property type="protein sequence ID" value="MBI2877033.1"/>
    <property type="molecule type" value="Genomic_DNA"/>
</dbReference>
<dbReference type="InterPro" id="IPR025543">
    <property type="entry name" value="Dodecin-like"/>
</dbReference>
<dbReference type="SUPFAM" id="SSF89807">
    <property type="entry name" value="Dodecin-like"/>
    <property type="match status" value="1"/>
</dbReference>
<accession>A0A932FX00</accession>